<organism evidence="2 3">
    <name type="scientific">Ameca splendens</name>
    <dbReference type="NCBI Taxonomy" id="208324"/>
    <lineage>
        <taxon>Eukaryota</taxon>
        <taxon>Metazoa</taxon>
        <taxon>Chordata</taxon>
        <taxon>Craniata</taxon>
        <taxon>Vertebrata</taxon>
        <taxon>Euteleostomi</taxon>
        <taxon>Actinopterygii</taxon>
        <taxon>Neopterygii</taxon>
        <taxon>Teleostei</taxon>
        <taxon>Neoteleostei</taxon>
        <taxon>Acanthomorphata</taxon>
        <taxon>Ovalentaria</taxon>
        <taxon>Atherinomorphae</taxon>
        <taxon>Cyprinodontiformes</taxon>
        <taxon>Goodeidae</taxon>
        <taxon>Ameca</taxon>
    </lineage>
</organism>
<feature type="compositionally biased region" description="Polar residues" evidence="1">
    <location>
        <begin position="86"/>
        <end position="101"/>
    </location>
</feature>
<proteinExistence type="predicted"/>
<sequence length="116" mass="12605">MHNYGHTNGAFTPNADSSNFSPHLCAVARLTFRMQSAWPNVNKWQRFTTSSNSEELLCAACWFQLNMVDMDFTDNHGVLPVESRTPPMSTSLGSPDSSGTGTVRRVQPPTLGAASG</sequence>
<protein>
    <submittedName>
        <fullName evidence="2">Uncharacterized protein</fullName>
    </submittedName>
</protein>
<gene>
    <name evidence="2" type="ORF">AMECASPLE_033955</name>
</gene>
<dbReference type="Proteomes" id="UP001469553">
    <property type="component" value="Unassembled WGS sequence"/>
</dbReference>
<evidence type="ECO:0000313" key="3">
    <source>
        <dbReference type="Proteomes" id="UP001469553"/>
    </source>
</evidence>
<reference evidence="2 3" key="1">
    <citation type="submission" date="2021-06" db="EMBL/GenBank/DDBJ databases">
        <authorList>
            <person name="Palmer J.M."/>
        </authorList>
    </citation>
    <scope>NUCLEOTIDE SEQUENCE [LARGE SCALE GENOMIC DNA]</scope>
    <source>
        <strain evidence="2 3">AS_MEX2019</strain>
        <tissue evidence="2">Muscle</tissue>
    </source>
</reference>
<dbReference type="EMBL" id="JAHRIP010014114">
    <property type="protein sequence ID" value="MEQ2285639.1"/>
    <property type="molecule type" value="Genomic_DNA"/>
</dbReference>
<keyword evidence="3" id="KW-1185">Reference proteome</keyword>
<evidence type="ECO:0000256" key="1">
    <source>
        <dbReference type="SAM" id="MobiDB-lite"/>
    </source>
</evidence>
<accession>A0ABV0XVT6</accession>
<evidence type="ECO:0000313" key="2">
    <source>
        <dbReference type="EMBL" id="MEQ2285639.1"/>
    </source>
</evidence>
<name>A0ABV0XVT6_9TELE</name>
<feature type="region of interest" description="Disordered" evidence="1">
    <location>
        <begin position="79"/>
        <end position="116"/>
    </location>
</feature>
<comment type="caution">
    <text evidence="2">The sequence shown here is derived from an EMBL/GenBank/DDBJ whole genome shotgun (WGS) entry which is preliminary data.</text>
</comment>